<evidence type="ECO:0000313" key="3">
    <source>
        <dbReference type="Proteomes" id="UP000297245"/>
    </source>
</evidence>
<dbReference type="Proteomes" id="UP000297245">
    <property type="component" value="Unassembled WGS sequence"/>
</dbReference>
<feature type="region of interest" description="Disordered" evidence="1">
    <location>
        <begin position="406"/>
        <end position="448"/>
    </location>
</feature>
<organism evidence="2 3">
    <name type="scientific">Dendrothele bispora (strain CBS 962.96)</name>
    <dbReference type="NCBI Taxonomy" id="1314807"/>
    <lineage>
        <taxon>Eukaryota</taxon>
        <taxon>Fungi</taxon>
        <taxon>Dikarya</taxon>
        <taxon>Basidiomycota</taxon>
        <taxon>Agaricomycotina</taxon>
        <taxon>Agaricomycetes</taxon>
        <taxon>Agaricomycetidae</taxon>
        <taxon>Agaricales</taxon>
        <taxon>Agaricales incertae sedis</taxon>
        <taxon>Dendrothele</taxon>
    </lineage>
</organism>
<name>A0A4S8KPR7_DENBC</name>
<dbReference type="EMBL" id="ML180366">
    <property type="protein sequence ID" value="THU77677.1"/>
    <property type="molecule type" value="Genomic_DNA"/>
</dbReference>
<feature type="compositionally biased region" description="Low complexity" evidence="1">
    <location>
        <begin position="176"/>
        <end position="187"/>
    </location>
</feature>
<evidence type="ECO:0000256" key="1">
    <source>
        <dbReference type="SAM" id="MobiDB-lite"/>
    </source>
</evidence>
<proteinExistence type="predicted"/>
<evidence type="ECO:0000313" key="2">
    <source>
        <dbReference type="EMBL" id="THU77677.1"/>
    </source>
</evidence>
<protein>
    <submittedName>
        <fullName evidence="2">Uncharacterized protein</fullName>
    </submittedName>
</protein>
<feature type="region of interest" description="Disordered" evidence="1">
    <location>
        <begin position="110"/>
        <end position="223"/>
    </location>
</feature>
<feature type="compositionally biased region" description="Low complexity" evidence="1">
    <location>
        <begin position="420"/>
        <end position="436"/>
    </location>
</feature>
<keyword evidence="3" id="KW-1185">Reference proteome</keyword>
<accession>A0A4S8KPR7</accession>
<reference evidence="2 3" key="1">
    <citation type="journal article" date="2019" name="Nat. Ecol. Evol.">
        <title>Megaphylogeny resolves global patterns of mushroom evolution.</title>
        <authorList>
            <person name="Varga T."/>
            <person name="Krizsan K."/>
            <person name="Foldi C."/>
            <person name="Dima B."/>
            <person name="Sanchez-Garcia M."/>
            <person name="Sanchez-Ramirez S."/>
            <person name="Szollosi G.J."/>
            <person name="Szarkandi J.G."/>
            <person name="Papp V."/>
            <person name="Albert L."/>
            <person name="Andreopoulos W."/>
            <person name="Angelini C."/>
            <person name="Antonin V."/>
            <person name="Barry K.W."/>
            <person name="Bougher N.L."/>
            <person name="Buchanan P."/>
            <person name="Buyck B."/>
            <person name="Bense V."/>
            <person name="Catcheside P."/>
            <person name="Chovatia M."/>
            <person name="Cooper J."/>
            <person name="Damon W."/>
            <person name="Desjardin D."/>
            <person name="Finy P."/>
            <person name="Geml J."/>
            <person name="Haridas S."/>
            <person name="Hughes K."/>
            <person name="Justo A."/>
            <person name="Karasinski D."/>
            <person name="Kautmanova I."/>
            <person name="Kiss B."/>
            <person name="Kocsube S."/>
            <person name="Kotiranta H."/>
            <person name="LaButti K.M."/>
            <person name="Lechner B.E."/>
            <person name="Liimatainen K."/>
            <person name="Lipzen A."/>
            <person name="Lukacs Z."/>
            <person name="Mihaltcheva S."/>
            <person name="Morgado L.N."/>
            <person name="Niskanen T."/>
            <person name="Noordeloos M.E."/>
            <person name="Ohm R.A."/>
            <person name="Ortiz-Santana B."/>
            <person name="Ovrebo C."/>
            <person name="Racz N."/>
            <person name="Riley R."/>
            <person name="Savchenko A."/>
            <person name="Shiryaev A."/>
            <person name="Soop K."/>
            <person name="Spirin V."/>
            <person name="Szebenyi C."/>
            <person name="Tomsovsky M."/>
            <person name="Tulloss R.E."/>
            <person name="Uehling J."/>
            <person name="Grigoriev I.V."/>
            <person name="Vagvolgyi C."/>
            <person name="Papp T."/>
            <person name="Martin F.M."/>
            <person name="Miettinen O."/>
            <person name="Hibbett D.S."/>
            <person name="Nagy L.G."/>
        </authorList>
    </citation>
    <scope>NUCLEOTIDE SEQUENCE [LARGE SCALE GENOMIC DNA]</scope>
    <source>
        <strain evidence="2 3">CBS 962.96</strain>
    </source>
</reference>
<dbReference type="AlphaFoldDB" id="A0A4S8KPR7"/>
<gene>
    <name evidence="2" type="ORF">K435DRAFT_877535</name>
</gene>
<sequence length="448" mass="47947">MSGPPKQLDTLRNTLRNRAVDLQNRLEDNQGRYNYQSCADAEAVLIVLADITHTPEAPSLLQDTEFMENEFLPRRRSAEAVFNALSLEMPRSHGEVQSFVRRYRDISENRRSYRSEGSGRPSQRPPRGGSYIGTPRPAPNRSIVSSSHAPASVRVSSGDVEMAETAPTPPPKTSEGKGTSEGSSATKSSKKKKGKKKEEPIPISDDEAPATTQRASRPRPPHQLETTISTAELVDQAQKTVSAGQELSRKRARADSEEAATTVRQVQALRDQYRLINPGAVQGILQDLSPLSEAGLVTVLHLAREYQEALLPLATGAGTSGTRRVLEAISMLEARIRTSALEMVLQMNHLQGSIQILQDLLGENAALLSGPEIDGLRQLVNITGLSAGPSNIVAGPSSGGTGVISTVEADPDSHMESVPEEAVATASAPASAAPSEAETDTSDSNKTV</sequence>